<name>A0A8K0DDF7_IGNLU</name>
<gene>
    <name evidence="1" type="ORF">ILUMI_03995</name>
</gene>
<evidence type="ECO:0008006" key="3">
    <source>
        <dbReference type="Google" id="ProtNLM"/>
    </source>
</evidence>
<protein>
    <recommendedName>
        <fullName evidence="3">Transposase Tc1-like domain-containing protein</fullName>
    </recommendedName>
</protein>
<sequence length="215" mass="24240">MPETDLFVFTLHQIYLVTLSKTLSPPHLQRSVLVINQTWARYTITETFTRRCGQGRPRITSERTDREIVRSAIRNPAITGTQFANELKGHVWNNAISAQTVRHRLHKADSRSMVIRPTQNEKRRCCGTLEEVDSDNITDVQVGNGKELDDPGQISITEFTAALKKTELDRAARHDAAAPKLPYMGEAVVSDQHLIPQRNVPRLANIKHVGIAKVM</sequence>
<accession>A0A8K0DDF7</accession>
<keyword evidence="2" id="KW-1185">Reference proteome</keyword>
<evidence type="ECO:0000313" key="2">
    <source>
        <dbReference type="Proteomes" id="UP000801492"/>
    </source>
</evidence>
<reference evidence="1" key="1">
    <citation type="submission" date="2019-08" db="EMBL/GenBank/DDBJ databases">
        <title>The genome of the North American firefly Photinus pyralis.</title>
        <authorList>
            <consortium name="Photinus pyralis genome working group"/>
            <person name="Fallon T.R."/>
            <person name="Sander Lower S.E."/>
            <person name="Weng J.-K."/>
        </authorList>
    </citation>
    <scope>NUCLEOTIDE SEQUENCE</scope>
    <source>
        <strain evidence="1">TRF0915ILg1</strain>
        <tissue evidence="1">Whole body</tissue>
    </source>
</reference>
<evidence type="ECO:0000313" key="1">
    <source>
        <dbReference type="EMBL" id="KAF2902194.1"/>
    </source>
</evidence>
<dbReference type="EMBL" id="VTPC01001372">
    <property type="protein sequence ID" value="KAF2902194.1"/>
    <property type="molecule type" value="Genomic_DNA"/>
</dbReference>
<proteinExistence type="predicted"/>
<dbReference type="Proteomes" id="UP000801492">
    <property type="component" value="Unassembled WGS sequence"/>
</dbReference>
<dbReference type="AlphaFoldDB" id="A0A8K0DDF7"/>
<organism evidence="1 2">
    <name type="scientific">Ignelater luminosus</name>
    <name type="common">Cucubano</name>
    <name type="synonym">Pyrophorus luminosus</name>
    <dbReference type="NCBI Taxonomy" id="2038154"/>
    <lineage>
        <taxon>Eukaryota</taxon>
        <taxon>Metazoa</taxon>
        <taxon>Ecdysozoa</taxon>
        <taxon>Arthropoda</taxon>
        <taxon>Hexapoda</taxon>
        <taxon>Insecta</taxon>
        <taxon>Pterygota</taxon>
        <taxon>Neoptera</taxon>
        <taxon>Endopterygota</taxon>
        <taxon>Coleoptera</taxon>
        <taxon>Polyphaga</taxon>
        <taxon>Elateriformia</taxon>
        <taxon>Elateroidea</taxon>
        <taxon>Elateridae</taxon>
        <taxon>Agrypninae</taxon>
        <taxon>Pyrophorini</taxon>
        <taxon>Ignelater</taxon>
    </lineage>
</organism>
<comment type="caution">
    <text evidence="1">The sequence shown here is derived from an EMBL/GenBank/DDBJ whole genome shotgun (WGS) entry which is preliminary data.</text>
</comment>